<dbReference type="GO" id="GO:0019748">
    <property type="term" value="P:secondary metabolic process"/>
    <property type="evidence" value="ECO:0007669"/>
    <property type="project" value="TreeGrafter"/>
</dbReference>
<protein>
    <recommendedName>
        <fullName evidence="2">Carboxypeptidase</fullName>
        <ecNumber evidence="2">3.4.16.-</ecNumber>
    </recommendedName>
</protein>
<name>A0A2V0NUP1_9CHLO</name>
<keyword evidence="2" id="KW-0378">Hydrolase</keyword>
<dbReference type="InterPro" id="IPR033124">
    <property type="entry name" value="Ser_caboxypep_his_AS"/>
</dbReference>
<evidence type="ECO:0000256" key="3">
    <source>
        <dbReference type="SAM" id="MobiDB-lite"/>
    </source>
</evidence>
<evidence type="ECO:0000256" key="2">
    <source>
        <dbReference type="RuleBase" id="RU361156"/>
    </source>
</evidence>
<dbReference type="Proteomes" id="UP000247498">
    <property type="component" value="Unassembled WGS sequence"/>
</dbReference>
<dbReference type="EC" id="3.4.16.-" evidence="2"/>
<feature type="compositionally biased region" description="Low complexity" evidence="3">
    <location>
        <begin position="226"/>
        <end position="240"/>
    </location>
</feature>
<keyword evidence="2 4" id="KW-0121">Carboxypeptidase</keyword>
<dbReference type="InterPro" id="IPR029058">
    <property type="entry name" value="AB_hydrolase_fold"/>
</dbReference>
<feature type="region of interest" description="Disordered" evidence="3">
    <location>
        <begin position="226"/>
        <end position="289"/>
    </location>
</feature>
<feature type="compositionally biased region" description="Gly residues" evidence="3">
    <location>
        <begin position="259"/>
        <end position="279"/>
    </location>
</feature>
<dbReference type="Gene3D" id="3.40.50.11320">
    <property type="match status" value="1"/>
</dbReference>
<organism evidence="4 5">
    <name type="scientific">Raphidocelis subcapitata</name>
    <dbReference type="NCBI Taxonomy" id="307507"/>
    <lineage>
        <taxon>Eukaryota</taxon>
        <taxon>Viridiplantae</taxon>
        <taxon>Chlorophyta</taxon>
        <taxon>core chlorophytes</taxon>
        <taxon>Chlorophyceae</taxon>
        <taxon>CS clade</taxon>
        <taxon>Sphaeropleales</taxon>
        <taxon>Selenastraceae</taxon>
        <taxon>Raphidocelis</taxon>
    </lineage>
</organism>
<dbReference type="GO" id="GO:0006508">
    <property type="term" value="P:proteolysis"/>
    <property type="evidence" value="ECO:0007669"/>
    <property type="project" value="UniProtKB-KW"/>
</dbReference>
<dbReference type="STRING" id="307507.A0A2V0NUP1"/>
<dbReference type="PANTHER" id="PTHR11802:SF254">
    <property type="entry name" value="SERINE CARBOXYPEPTIDASE-LIKE 20"/>
    <property type="match status" value="1"/>
</dbReference>
<feature type="signal peptide" evidence="2">
    <location>
        <begin position="1"/>
        <end position="22"/>
    </location>
</feature>
<dbReference type="PROSITE" id="PS00560">
    <property type="entry name" value="CARBOXYPEPT_SER_HIS"/>
    <property type="match status" value="1"/>
</dbReference>
<keyword evidence="2" id="KW-0645">Protease</keyword>
<dbReference type="Pfam" id="PF00450">
    <property type="entry name" value="Peptidase_S10"/>
    <property type="match status" value="2"/>
</dbReference>
<dbReference type="SUPFAM" id="SSF53474">
    <property type="entry name" value="alpha/beta-Hydrolases"/>
    <property type="match status" value="2"/>
</dbReference>
<dbReference type="PRINTS" id="PR00724">
    <property type="entry name" value="CRBOXYPTASEC"/>
</dbReference>
<dbReference type="EMBL" id="BDRX01000016">
    <property type="protein sequence ID" value="GBF90392.1"/>
    <property type="molecule type" value="Genomic_DNA"/>
</dbReference>
<evidence type="ECO:0000313" key="4">
    <source>
        <dbReference type="EMBL" id="GBF90392.1"/>
    </source>
</evidence>
<evidence type="ECO:0000313" key="5">
    <source>
        <dbReference type="Proteomes" id="UP000247498"/>
    </source>
</evidence>
<keyword evidence="2" id="KW-0732">Signal</keyword>
<dbReference type="AlphaFoldDB" id="A0A2V0NUP1"/>
<feature type="chain" id="PRO_5015796652" description="Carboxypeptidase" evidence="2">
    <location>
        <begin position="23"/>
        <end position="614"/>
    </location>
</feature>
<dbReference type="InParanoid" id="A0A2V0NUP1"/>
<dbReference type="PROSITE" id="PS00131">
    <property type="entry name" value="CARBOXYPEPT_SER_SER"/>
    <property type="match status" value="1"/>
</dbReference>
<dbReference type="Gene3D" id="6.10.250.940">
    <property type="match status" value="1"/>
</dbReference>
<dbReference type="PANTHER" id="PTHR11802">
    <property type="entry name" value="SERINE PROTEASE FAMILY S10 SERINE CARBOXYPEPTIDASE"/>
    <property type="match status" value="1"/>
</dbReference>
<accession>A0A2V0NUP1</accession>
<dbReference type="Gene3D" id="3.40.50.1820">
    <property type="entry name" value="alpha/beta hydrolase"/>
    <property type="match status" value="1"/>
</dbReference>
<sequence length="614" mass="63737">MKARRAHVRILLGVLLAAAAGAALDPSAHLVARDPEDGAFEVERLPGFDGELPARHRAGYVTVSPDDGRRLYYYLAGSESPTAESDPLIVWLTGGPGCSSLDAFTYEHGPFSFHLPDDANGGARRAAGGVELSVNPHSWSKAAHVLYVDSPAGTGMSYSTGPESVYRTDDDQTADDLLALVLGVLRDAPDMRHRDVVVAGESYGGVYVPMLADRILRHNERLAAEGSEAAAREGAPARAGQQRRRRLQRAEDGGESSSDGGGSGSGSGGSGSSIGGSSGSSGDSNSGTVAHPRRMIRLAGYVIGNGVTDDEVDGNSQVPFAFGAGLLDDATLAFVASACGGAYWNASRGGKCWEALDLVDSAIGDVNPYDLLSPCYFPHRLSALSTAAGEEAPPASRRAWPWAARFERGASVRNWWGAFGAAAGGGGGVDGGGAFESGSGGASGGAGGAAGAGGAQPGPRLGHTVPCADRRAALAYYNDGSVRRAIHAAPKNVAGRWEPCSDVLDYTHTAGSMIPLHRRLLAAGLRALVFSGTQDYVVPFTGTRDWTAALGLPIEFPWRPWKLGGQVAGHAVRYRSEGQGPLTFATVMGAGHMVPAGRPEAALALLQDWLDRRL</sequence>
<dbReference type="InterPro" id="IPR001563">
    <property type="entry name" value="Peptidase_S10"/>
</dbReference>
<proteinExistence type="inferred from homology"/>
<keyword evidence="5" id="KW-1185">Reference proteome</keyword>
<comment type="caution">
    <text evidence="4">The sequence shown here is derived from an EMBL/GenBank/DDBJ whole genome shotgun (WGS) entry which is preliminary data.</text>
</comment>
<gene>
    <name evidence="4" type="ORF">Rsub_02498</name>
</gene>
<evidence type="ECO:0000256" key="1">
    <source>
        <dbReference type="ARBA" id="ARBA00009431"/>
    </source>
</evidence>
<dbReference type="OrthoDB" id="443318at2759"/>
<dbReference type="GO" id="GO:0004185">
    <property type="term" value="F:serine-type carboxypeptidase activity"/>
    <property type="evidence" value="ECO:0007669"/>
    <property type="project" value="UniProtKB-UniRule"/>
</dbReference>
<dbReference type="GO" id="GO:0016747">
    <property type="term" value="F:acyltransferase activity, transferring groups other than amino-acyl groups"/>
    <property type="evidence" value="ECO:0007669"/>
    <property type="project" value="TreeGrafter"/>
</dbReference>
<dbReference type="InterPro" id="IPR018202">
    <property type="entry name" value="Ser_caboxypep_ser_AS"/>
</dbReference>
<comment type="similarity">
    <text evidence="1 2">Belongs to the peptidase S10 family.</text>
</comment>
<reference evidence="4 5" key="1">
    <citation type="journal article" date="2018" name="Sci. Rep.">
        <title>Raphidocelis subcapitata (=Pseudokirchneriella subcapitata) provides an insight into genome evolution and environmental adaptations in the Sphaeropleales.</title>
        <authorList>
            <person name="Suzuki S."/>
            <person name="Yamaguchi H."/>
            <person name="Nakajima N."/>
            <person name="Kawachi M."/>
        </authorList>
    </citation>
    <scope>NUCLEOTIDE SEQUENCE [LARGE SCALE GENOMIC DNA]</scope>
    <source>
        <strain evidence="4 5">NIES-35</strain>
    </source>
</reference>